<feature type="region of interest" description="Disordered" evidence="1">
    <location>
        <begin position="34"/>
        <end position="66"/>
    </location>
</feature>
<feature type="compositionally biased region" description="Basic and acidic residues" evidence="1">
    <location>
        <begin position="45"/>
        <end position="55"/>
    </location>
</feature>
<reference evidence="3" key="1">
    <citation type="journal article" date="2018" name="Nat. Microbiol.">
        <title>Leveraging single-cell genomics to expand the fungal tree of life.</title>
        <authorList>
            <person name="Ahrendt S.R."/>
            <person name="Quandt C.A."/>
            <person name="Ciobanu D."/>
            <person name="Clum A."/>
            <person name="Salamov A."/>
            <person name="Andreopoulos B."/>
            <person name="Cheng J.F."/>
            <person name="Woyke T."/>
            <person name="Pelin A."/>
            <person name="Henrissat B."/>
            <person name="Reynolds N.K."/>
            <person name="Benny G.L."/>
            <person name="Smith M.E."/>
            <person name="James T.Y."/>
            <person name="Grigoriev I.V."/>
        </authorList>
    </citation>
    <scope>NUCLEOTIDE SEQUENCE [LARGE SCALE GENOMIC DNA]</scope>
    <source>
        <strain evidence="3">RSA 468</strain>
    </source>
</reference>
<name>A0A4P9ZR73_9FUNG</name>
<dbReference type="AlphaFoldDB" id="A0A4P9ZR73"/>
<dbReference type="EMBL" id="ML003020">
    <property type="protein sequence ID" value="RKP34930.1"/>
    <property type="molecule type" value="Genomic_DNA"/>
</dbReference>
<evidence type="ECO:0000313" key="3">
    <source>
        <dbReference type="Proteomes" id="UP000268162"/>
    </source>
</evidence>
<dbReference type="Proteomes" id="UP000268162">
    <property type="component" value="Unassembled WGS sequence"/>
</dbReference>
<evidence type="ECO:0000313" key="2">
    <source>
        <dbReference type="EMBL" id="RKP34930.1"/>
    </source>
</evidence>
<organism evidence="2 3">
    <name type="scientific">Dimargaris cristalligena</name>
    <dbReference type="NCBI Taxonomy" id="215637"/>
    <lineage>
        <taxon>Eukaryota</taxon>
        <taxon>Fungi</taxon>
        <taxon>Fungi incertae sedis</taxon>
        <taxon>Zoopagomycota</taxon>
        <taxon>Kickxellomycotina</taxon>
        <taxon>Dimargaritomycetes</taxon>
        <taxon>Dimargaritales</taxon>
        <taxon>Dimargaritaceae</taxon>
        <taxon>Dimargaris</taxon>
    </lineage>
</organism>
<accession>A0A4P9ZR73</accession>
<gene>
    <name evidence="2" type="ORF">BJ085DRAFT_39994</name>
</gene>
<protein>
    <submittedName>
        <fullName evidence="2">Uncharacterized protein</fullName>
    </submittedName>
</protein>
<keyword evidence="3" id="KW-1185">Reference proteome</keyword>
<feature type="compositionally biased region" description="Basic residues" evidence="1">
    <location>
        <begin position="56"/>
        <end position="66"/>
    </location>
</feature>
<sequence length="66" mass="7114">MKQGYKSASFIKTFLVAALALGAFALASLPDTSALSHSSPLVRRSGSEEQTLIRRDAKRGKSFTQN</sequence>
<proteinExistence type="predicted"/>
<evidence type="ECO:0000256" key="1">
    <source>
        <dbReference type="SAM" id="MobiDB-lite"/>
    </source>
</evidence>